<organism evidence="2 3">
    <name type="scientific">Cyphellophora europaea (strain CBS 101466)</name>
    <name type="common">Phialophora europaea</name>
    <dbReference type="NCBI Taxonomy" id="1220924"/>
    <lineage>
        <taxon>Eukaryota</taxon>
        <taxon>Fungi</taxon>
        <taxon>Dikarya</taxon>
        <taxon>Ascomycota</taxon>
        <taxon>Pezizomycotina</taxon>
        <taxon>Eurotiomycetes</taxon>
        <taxon>Chaetothyriomycetidae</taxon>
        <taxon>Chaetothyriales</taxon>
        <taxon>Cyphellophoraceae</taxon>
        <taxon>Cyphellophora</taxon>
    </lineage>
</organism>
<dbReference type="EMBL" id="KB822711">
    <property type="protein sequence ID" value="ETN46949.1"/>
    <property type="molecule type" value="Genomic_DNA"/>
</dbReference>
<dbReference type="Proteomes" id="UP000030752">
    <property type="component" value="Unassembled WGS sequence"/>
</dbReference>
<dbReference type="AlphaFoldDB" id="W2SGF4"/>
<reference evidence="2 3" key="1">
    <citation type="submission" date="2013-03" db="EMBL/GenBank/DDBJ databases">
        <title>The Genome Sequence of Phialophora europaea CBS 101466.</title>
        <authorList>
            <consortium name="The Broad Institute Genomics Platform"/>
            <person name="Cuomo C."/>
            <person name="de Hoog S."/>
            <person name="Gorbushina A."/>
            <person name="Walker B."/>
            <person name="Young S.K."/>
            <person name="Zeng Q."/>
            <person name="Gargeya S."/>
            <person name="Fitzgerald M."/>
            <person name="Haas B."/>
            <person name="Abouelleil A."/>
            <person name="Allen A.W."/>
            <person name="Alvarado L."/>
            <person name="Arachchi H.M."/>
            <person name="Berlin A.M."/>
            <person name="Chapman S.B."/>
            <person name="Gainer-Dewar J."/>
            <person name="Goldberg J."/>
            <person name="Griggs A."/>
            <person name="Gujja S."/>
            <person name="Hansen M."/>
            <person name="Howarth C."/>
            <person name="Imamovic A."/>
            <person name="Ireland A."/>
            <person name="Larimer J."/>
            <person name="McCowan C."/>
            <person name="Murphy C."/>
            <person name="Pearson M."/>
            <person name="Poon T.W."/>
            <person name="Priest M."/>
            <person name="Roberts A."/>
            <person name="Saif S."/>
            <person name="Shea T."/>
            <person name="Sisk P."/>
            <person name="Sykes S."/>
            <person name="Wortman J."/>
            <person name="Nusbaum C."/>
            <person name="Birren B."/>
        </authorList>
    </citation>
    <scope>NUCLEOTIDE SEQUENCE [LARGE SCALE GENOMIC DNA]</scope>
    <source>
        <strain evidence="2 3">CBS 101466</strain>
    </source>
</reference>
<feature type="compositionally biased region" description="Polar residues" evidence="1">
    <location>
        <begin position="1"/>
        <end position="17"/>
    </location>
</feature>
<gene>
    <name evidence="2" type="ORF">HMPREF1541_01138</name>
</gene>
<dbReference type="VEuPathDB" id="FungiDB:HMPREF1541_01138"/>
<sequence length="124" mass="13612">MQSYNHYQNSSFKTSPAQRDATSRNAAIYEAARGQRDVTSEAGADTDGTPKSGNHVTEERQEIQTADSSERRQAQQQAQLPGFETDTRGNVYLTGETGVSKLWRKASGLFARKSAGKGNEDIVR</sequence>
<keyword evidence="3" id="KW-1185">Reference proteome</keyword>
<feature type="region of interest" description="Disordered" evidence="1">
    <location>
        <begin position="1"/>
        <end position="91"/>
    </location>
</feature>
<dbReference type="RefSeq" id="XP_008711661.1">
    <property type="nucleotide sequence ID" value="XM_008713439.1"/>
</dbReference>
<dbReference type="HOGENOM" id="CLU_2003818_0_0_1"/>
<name>W2SGF4_CYPE1</name>
<feature type="compositionally biased region" description="Basic and acidic residues" evidence="1">
    <location>
        <begin position="56"/>
        <end position="73"/>
    </location>
</feature>
<proteinExistence type="predicted"/>
<evidence type="ECO:0000313" key="2">
    <source>
        <dbReference type="EMBL" id="ETN46949.1"/>
    </source>
</evidence>
<accession>W2SGF4</accession>
<evidence type="ECO:0000313" key="3">
    <source>
        <dbReference type="Proteomes" id="UP000030752"/>
    </source>
</evidence>
<dbReference type="OrthoDB" id="10536211at2759"/>
<protein>
    <submittedName>
        <fullName evidence="2">Uncharacterized protein</fullName>
    </submittedName>
</protein>
<dbReference type="InParanoid" id="W2SGF4"/>
<evidence type="ECO:0000256" key="1">
    <source>
        <dbReference type="SAM" id="MobiDB-lite"/>
    </source>
</evidence>
<dbReference type="GeneID" id="19968477"/>